<dbReference type="EMBL" id="MNAD01001542">
    <property type="protein sequence ID" value="OJT04382.1"/>
    <property type="molecule type" value="Genomic_DNA"/>
</dbReference>
<dbReference type="OrthoDB" id="3067792at2759"/>
<proteinExistence type="predicted"/>
<dbReference type="OMA" id="CQHTHTF"/>
<organism evidence="1 2">
    <name type="scientific">Trametes pubescens</name>
    <name type="common">White-rot fungus</name>
    <dbReference type="NCBI Taxonomy" id="154538"/>
    <lineage>
        <taxon>Eukaryota</taxon>
        <taxon>Fungi</taxon>
        <taxon>Dikarya</taxon>
        <taxon>Basidiomycota</taxon>
        <taxon>Agaricomycotina</taxon>
        <taxon>Agaricomycetes</taxon>
        <taxon>Polyporales</taxon>
        <taxon>Polyporaceae</taxon>
        <taxon>Trametes</taxon>
    </lineage>
</organism>
<accession>A0A1M2VA08</accession>
<reference evidence="1 2" key="1">
    <citation type="submission" date="2016-10" db="EMBL/GenBank/DDBJ databases">
        <title>Genome sequence of the basidiomycete white-rot fungus Trametes pubescens.</title>
        <authorList>
            <person name="Makela M.R."/>
            <person name="Granchi Z."/>
            <person name="Peng M."/>
            <person name="De Vries R.P."/>
            <person name="Grigoriev I."/>
            <person name="Riley R."/>
            <person name="Hilden K."/>
        </authorList>
    </citation>
    <scope>NUCLEOTIDE SEQUENCE [LARGE SCALE GENOMIC DNA]</scope>
    <source>
        <strain evidence="1 2">FBCC735</strain>
    </source>
</reference>
<dbReference type="STRING" id="154538.A0A1M2VA08"/>
<keyword evidence="2" id="KW-1185">Reference proteome</keyword>
<dbReference type="Proteomes" id="UP000184267">
    <property type="component" value="Unassembled WGS sequence"/>
</dbReference>
<evidence type="ECO:0000313" key="1">
    <source>
        <dbReference type="EMBL" id="OJT04382.1"/>
    </source>
</evidence>
<protein>
    <submittedName>
        <fullName evidence="1">Uncharacterized protein</fullName>
    </submittedName>
</protein>
<evidence type="ECO:0000313" key="2">
    <source>
        <dbReference type="Proteomes" id="UP000184267"/>
    </source>
</evidence>
<dbReference type="AlphaFoldDB" id="A0A1M2VA08"/>
<name>A0A1M2VA08_TRAPU</name>
<sequence length="397" mass="45057">MRILRTTLQRNLVASGDTHQTGGRPLSADSVSDPLPTLLNIPRASEPAAPRREPVFDVRTLQREKLTPDDHIALGANRRAINVRLCGALSLQLAPSHTRSFPIPLAPNARKVRLCPGGSLEAFSTGLKGFLYYWSPPSRLTPLAGEVRFRKTSSADPSSFAKGVDYRLPMGVLWRIPLLPIASTEAYEPLRNVLLSEHLVNTATLARARTLGEEYKLQRNMSRVVHSFYQPFVVDLCQHTHTFYFLGPQGLHHSEFWNLCSEKGQDLRHDVQPFEGRLLCCFEPSKHPRHARTRTVVIRVLKALSPVRYSERYHGARNMTPPREGGLLYSYSSTEQYEHPPKMAPWRLWRVNVDRYHSEMKVLFDHQGVIPREALPQRLGPAPEPSARLLDYLTKDM</sequence>
<comment type="caution">
    <text evidence="1">The sequence shown here is derived from an EMBL/GenBank/DDBJ whole genome shotgun (WGS) entry which is preliminary data.</text>
</comment>
<gene>
    <name evidence="1" type="ORF">TRAPUB_4897</name>
</gene>